<dbReference type="InterPro" id="IPR016167">
    <property type="entry name" value="FAD-bd_PCMH_sub1"/>
</dbReference>
<reference evidence="5 6" key="1">
    <citation type="journal article" date="2016" name="Nat. Commun.">
        <title>Thousands of microbial genomes shed light on interconnected biogeochemical processes in an aquifer system.</title>
        <authorList>
            <person name="Anantharaman K."/>
            <person name="Brown C.T."/>
            <person name="Hug L.A."/>
            <person name="Sharon I."/>
            <person name="Castelle C.J."/>
            <person name="Probst A.J."/>
            <person name="Thomas B.C."/>
            <person name="Singh A."/>
            <person name="Wilkins M.J."/>
            <person name="Karaoz U."/>
            <person name="Brodie E.L."/>
            <person name="Williams K.H."/>
            <person name="Hubbard S.S."/>
            <person name="Banfield J.F."/>
        </authorList>
    </citation>
    <scope>NUCLEOTIDE SEQUENCE [LARGE SCALE GENOMIC DNA]</scope>
    <source>
        <strain evidence="6">RIFCSPLOWO2_12_FULL_64_10</strain>
    </source>
</reference>
<evidence type="ECO:0000256" key="1">
    <source>
        <dbReference type="ARBA" id="ARBA00022630"/>
    </source>
</evidence>
<dbReference type="InterPro" id="IPR016166">
    <property type="entry name" value="FAD-bd_PCMH"/>
</dbReference>
<dbReference type="SUPFAM" id="SSF55447">
    <property type="entry name" value="CO dehydrogenase flavoprotein C-terminal domain-like"/>
    <property type="match status" value="1"/>
</dbReference>
<dbReference type="InterPro" id="IPR051312">
    <property type="entry name" value="Diverse_Substr_Oxidored"/>
</dbReference>
<dbReference type="Gene3D" id="3.30.43.10">
    <property type="entry name" value="Uridine Diphospho-n-acetylenolpyruvylglucosamine Reductase, domain 2"/>
    <property type="match status" value="1"/>
</dbReference>
<dbReference type="PANTHER" id="PTHR42659:SF2">
    <property type="entry name" value="XANTHINE DEHYDROGENASE SUBUNIT C-RELATED"/>
    <property type="match status" value="1"/>
</dbReference>
<evidence type="ECO:0000256" key="2">
    <source>
        <dbReference type="ARBA" id="ARBA00022827"/>
    </source>
</evidence>
<evidence type="ECO:0000313" key="6">
    <source>
        <dbReference type="Proteomes" id="UP000178606"/>
    </source>
</evidence>
<dbReference type="Pfam" id="PF03450">
    <property type="entry name" value="CO_deh_flav_C"/>
    <property type="match status" value="1"/>
</dbReference>
<dbReference type="SUPFAM" id="SSF56176">
    <property type="entry name" value="FAD-binding/transporter-associated domain-like"/>
    <property type="match status" value="1"/>
</dbReference>
<dbReference type="Proteomes" id="UP000178606">
    <property type="component" value="Unassembled WGS sequence"/>
</dbReference>
<dbReference type="GO" id="GO:0071949">
    <property type="term" value="F:FAD binding"/>
    <property type="evidence" value="ECO:0007669"/>
    <property type="project" value="InterPro"/>
</dbReference>
<dbReference type="InterPro" id="IPR036318">
    <property type="entry name" value="FAD-bd_PCMH-like_sf"/>
</dbReference>
<evidence type="ECO:0000259" key="4">
    <source>
        <dbReference type="PROSITE" id="PS51387"/>
    </source>
</evidence>
<name>A0A1F6CQ47_HANXR</name>
<keyword evidence="1" id="KW-0285">Flavoprotein</keyword>
<proteinExistence type="predicted"/>
<dbReference type="AlphaFoldDB" id="A0A1F6CQ47"/>
<dbReference type="SMART" id="SM01092">
    <property type="entry name" value="CO_deh_flav_C"/>
    <property type="match status" value="1"/>
</dbReference>
<gene>
    <name evidence="5" type="ORF">A3F84_22640</name>
</gene>
<evidence type="ECO:0000256" key="3">
    <source>
        <dbReference type="ARBA" id="ARBA00023002"/>
    </source>
</evidence>
<dbReference type="PANTHER" id="PTHR42659">
    <property type="entry name" value="XANTHINE DEHYDROGENASE SUBUNIT C-RELATED"/>
    <property type="match status" value="1"/>
</dbReference>
<evidence type="ECO:0000313" key="5">
    <source>
        <dbReference type="EMBL" id="OGG51286.1"/>
    </source>
</evidence>
<dbReference type="GO" id="GO:0016491">
    <property type="term" value="F:oxidoreductase activity"/>
    <property type="evidence" value="ECO:0007669"/>
    <property type="project" value="UniProtKB-KW"/>
</dbReference>
<dbReference type="Pfam" id="PF00941">
    <property type="entry name" value="FAD_binding_5"/>
    <property type="match status" value="1"/>
</dbReference>
<organism evidence="5 6">
    <name type="scientific">Handelsmanbacteria sp. (strain RIFCSPLOWO2_12_FULL_64_10)</name>
    <dbReference type="NCBI Taxonomy" id="1817868"/>
    <lineage>
        <taxon>Bacteria</taxon>
        <taxon>Candidatus Handelsmaniibacteriota</taxon>
    </lineage>
</organism>
<dbReference type="Gene3D" id="3.30.390.50">
    <property type="entry name" value="CO dehydrogenase flavoprotein, C-terminal domain"/>
    <property type="match status" value="1"/>
</dbReference>
<dbReference type="InterPro" id="IPR005107">
    <property type="entry name" value="CO_DH_flav_C"/>
</dbReference>
<keyword evidence="3" id="KW-0560">Oxidoreductase</keyword>
<dbReference type="InterPro" id="IPR002346">
    <property type="entry name" value="Mopterin_DH_FAD-bd"/>
</dbReference>
<dbReference type="InterPro" id="IPR016169">
    <property type="entry name" value="FAD-bd_PCMH_sub2"/>
</dbReference>
<dbReference type="Gene3D" id="3.30.465.10">
    <property type="match status" value="1"/>
</dbReference>
<feature type="domain" description="FAD-binding PCMH-type" evidence="4">
    <location>
        <begin position="1"/>
        <end position="176"/>
    </location>
</feature>
<dbReference type="PROSITE" id="PS51387">
    <property type="entry name" value="FAD_PCMH"/>
    <property type="match status" value="1"/>
</dbReference>
<keyword evidence="2" id="KW-0274">FAD</keyword>
<dbReference type="EMBL" id="MFKF01000188">
    <property type="protein sequence ID" value="OGG51286.1"/>
    <property type="molecule type" value="Genomic_DNA"/>
</dbReference>
<protein>
    <submittedName>
        <fullName evidence="5">Carbon monoxide dehydrogenase</fullName>
    </submittedName>
</protein>
<sequence length="292" mass="30473">MQDFDYVSAKTLKEAVSLLKRHGDQACVLSGGTDLLVQLREGRRKARLVVDIKGIPQLNHLSYAKTKGLTLGAAVPCCQIYEDKAIAKAYPGLIDAVSLVGGIQIQGRATVGGNLCNASPAADTIPALIALGAVCTVAGAKGTRKVRVEDFCVAPGRTALKKGELLVSIHLPPPKPRSGAYFLRFIPRNEMDIAVVNAGASVVLDARKQTFVSARIALGAVAPTPLFVPQAGEALVGKSISDGAISEAAEIAKAAARPISDMRGGAEQRRHLCGVLARRALQGAIQRAKGGN</sequence>
<comment type="caution">
    <text evidence="5">The sequence shown here is derived from an EMBL/GenBank/DDBJ whole genome shotgun (WGS) entry which is preliminary data.</text>
</comment>
<accession>A0A1F6CQ47</accession>
<dbReference type="InterPro" id="IPR036683">
    <property type="entry name" value="CO_DH_flav_C_dom_sf"/>
</dbReference>